<sequence>MHNLYSNYLYASYYHYLYIYLYFVIYISTYLTVNSKNHISSSAPVYFPDATIDNFTVRYISVLDISTNLILTKSIVVTDFSAEGILHSNSSGQITSSKLVNSDIDDSAAIADSKLGL</sequence>
<reference evidence="2" key="1">
    <citation type="journal article" date="2020" name="Nature">
        <title>Giant virus diversity and host interactions through global metagenomics.</title>
        <authorList>
            <person name="Schulz F."/>
            <person name="Roux S."/>
            <person name="Paez-Espino D."/>
            <person name="Jungbluth S."/>
            <person name="Walsh D.A."/>
            <person name="Denef V.J."/>
            <person name="McMahon K.D."/>
            <person name="Konstantinidis K.T."/>
            <person name="Eloe-Fadrosh E.A."/>
            <person name="Kyrpides N.C."/>
            <person name="Woyke T."/>
        </authorList>
    </citation>
    <scope>NUCLEOTIDE SEQUENCE</scope>
    <source>
        <strain evidence="2">GVMAG-S-1101164-67</strain>
    </source>
</reference>
<keyword evidence="1" id="KW-0812">Transmembrane</keyword>
<dbReference type="AlphaFoldDB" id="A0A6C0JXU3"/>
<keyword evidence="1" id="KW-0472">Membrane</keyword>
<protein>
    <submittedName>
        <fullName evidence="2">Uncharacterized protein</fullName>
    </submittedName>
</protein>
<name>A0A6C0JXU3_9ZZZZ</name>
<proteinExistence type="predicted"/>
<accession>A0A6C0JXU3</accession>
<feature type="transmembrane region" description="Helical" evidence="1">
    <location>
        <begin position="13"/>
        <end position="33"/>
    </location>
</feature>
<keyword evidence="1" id="KW-1133">Transmembrane helix</keyword>
<organism evidence="2">
    <name type="scientific">viral metagenome</name>
    <dbReference type="NCBI Taxonomy" id="1070528"/>
    <lineage>
        <taxon>unclassified sequences</taxon>
        <taxon>metagenomes</taxon>
        <taxon>organismal metagenomes</taxon>
    </lineage>
</organism>
<dbReference type="EMBL" id="MN740751">
    <property type="protein sequence ID" value="QHU10213.1"/>
    <property type="molecule type" value="Genomic_DNA"/>
</dbReference>
<evidence type="ECO:0000256" key="1">
    <source>
        <dbReference type="SAM" id="Phobius"/>
    </source>
</evidence>
<evidence type="ECO:0000313" key="2">
    <source>
        <dbReference type="EMBL" id="QHU10213.1"/>
    </source>
</evidence>